<sequence>MIAWFFATRAGRYIAASGASLLVVAGFVLKLLAIGRAQERAAQAHRNEVAAQDRKDLENEIDALGPADLDRRASRWLSDARRR</sequence>
<reference evidence="2 3" key="1">
    <citation type="submission" date="2024-06" db="EMBL/GenBank/DDBJ databases">
        <title>Sorghum-associated microbial communities from plants grown in Nebraska, USA.</title>
        <authorList>
            <person name="Schachtman D."/>
        </authorList>
    </citation>
    <scope>NUCLEOTIDE SEQUENCE [LARGE SCALE GENOMIC DNA]</scope>
    <source>
        <strain evidence="2 3">3207</strain>
    </source>
</reference>
<feature type="transmembrane region" description="Helical" evidence="1">
    <location>
        <begin position="13"/>
        <end position="33"/>
    </location>
</feature>
<dbReference type="EMBL" id="JBEPSM010000004">
    <property type="protein sequence ID" value="MET4636139.1"/>
    <property type="molecule type" value="Genomic_DNA"/>
</dbReference>
<gene>
    <name evidence="2" type="ORF">ABIE08_004097</name>
</gene>
<keyword evidence="3" id="KW-1185">Reference proteome</keyword>
<dbReference type="RefSeq" id="WP_354553683.1">
    <property type="nucleotide sequence ID" value="NZ_JBEPSM010000004.1"/>
</dbReference>
<protein>
    <submittedName>
        <fullName evidence="2">Uncharacterized protein</fullName>
    </submittedName>
</protein>
<evidence type="ECO:0000256" key="1">
    <source>
        <dbReference type="SAM" id="Phobius"/>
    </source>
</evidence>
<keyword evidence="1" id="KW-0812">Transmembrane</keyword>
<keyword evidence="1" id="KW-0472">Membrane</keyword>
<evidence type="ECO:0000313" key="3">
    <source>
        <dbReference type="Proteomes" id="UP001549321"/>
    </source>
</evidence>
<comment type="caution">
    <text evidence="2">The sequence shown here is derived from an EMBL/GenBank/DDBJ whole genome shotgun (WGS) entry which is preliminary data.</text>
</comment>
<accession>A0ABV2R4C1</accession>
<evidence type="ECO:0000313" key="2">
    <source>
        <dbReference type="EMBL" id="MET4636139.1"/>
    </source>
</evidence>
<name>A0ABV2R4C1_9HYPH</name>
<keyword evidence="1" id="KW-1133">Transmembrane helix</keyword>
<organism evidence="2 3">
    <name type="scientific">Kaistia defluvii</name>
    <dbReference type="NCBI Taxonomy" id="410841"/>
    <lineage>
        <taxon>Bacteria</taxon>
        <taxon>Pseudomonadati</taxon>
        <taxon>Pseudomonadota</taxon>
        <taxon>Alphaproteobacteria</taxon>
        <taxon>Hyphomicrobiales</taxon>
        <taxon>Kaistiaceae</taxon>
        <taxon>Kaistia</taxon>
    </lineage>
</organism>
<dbReference type="Proteomes" id="UP001549321">
    <property type="component" value="Unassembled WGS sequence"/>
</dbReference>
<proteinExistence type="predicted"/>